<protein>
    <recommendedName>
        <fullName evidence="1">Protein kinase domain-containing protein</fullName>
    </recommendedName>
</protein>
<dbReference type="GO" id="GO:0005634">
    <property type="term" value="C:nucleus"/>
    <property type="evidence" value="ECO:0007669"/>
    <property type="project" value="TreeGrafter"/>
</dbReference>
<name>A0A1J4JWB0_9EUKA</name>
<dbReference type="GO" id="GO:0005737">
    <property type="term" value="C:cytoplasm"/>
    <property type="evidence" value="ECO:0007669"/>
    <property type="project" value="TreeGrafter"/>
</dbReference>
<dbReference type="GeneID" id="94827924"/>
<dbReference type="EMBL" id="MLAK01000827">
    <property type="protein sequence ID" value="OHT03423.1"/>
    <property type="molecule type" value="Genomic_DNA"/>
</dbReference>
<dbReference type="Gene3D" id="1.10.510.10">
    <property type="entry name" value="Transferase(Phosphotransferase) domain 1"/>
    <property type="match status" value="1"/>
</dbReference>
<dbReference type="Pfam" id="PF00069">
    <property type="entry name" value="Pkinase"/>
    <property type="match status" value="1"/>
</dbReference>
<keyword evidence="3" id="KW-1185">Reference proteome</keyword>
<organism evidence="2 3">
    <name type="scientific">Tritrichomonas foetus</name>
    <dbReference type="NCBI Taxonomy" id="1144522"/>
    <lineage>
        <taxon>Eukaryota</taxon>
        <taxon>Metamonada</taxon>
        <taxon>Parabasalia</taxon>
        <taxon>Tritrichomonadida</taxon>
        <taxon>Tritrichomonadidae</taxon>
        <taxon>Tritrichomonas</taxon>
    </lineage>
</organism>
<feature type="domain" description="Protein kinase" evidence="1">
    <location>
        <begin position="1"/>
        <end position="294"/>
    </location>
</feature>
<dbReference type="InterPro" id="IPR008271">
    <property type="entry name" value="Ser/Thr_kinase_AS"/>
</dbReference>
<dbReference type="InterPro" id="IPR011009">
    <property type="entry name" value="Kinase-like_dom_sf"/>
</dbReference>
<dbReference type="SMART" id="SM00220">
    <property type="entry name" value="S_TKc"/>
    <property type="match status" value="1"/>
</dbReference>
<evidence type="ECO:0000313" key="2">
    <source>
        <dbReference type="EMBL" id="OHT03423.1"/>
    </source>
</evidence>
<dbReference type="PROSITE" id="PS00108">
    <property type="entry name" value="PROTEIN_KINASE_ST"/>
    <property type="match status" value="1"/>
</dbReference>
<dbReference type="Proteomes" id="UP000179807">
    <property type="component" value="Unassembled WGS sequence"/>
</dbReference>
<dbReference type="GO" id="GO:0044773">
    <property type="term" value="P:mitotic DNA damage checkpoint signaling"/>
    <property type="evidence" value="ECO:0007669"/>
    <property type="project" value="TreeGrafter"/>
</dbReference>
<evidence type="ECO:0000259" key="1">
    <source>
        <dbReference type="PROSITE" id="PS50011"/>
    </source>
</evidence>
<dbReference type="InterPro" id="IPR000719">
    <property type="entry name" value="Prot_kinase_dom"/>
</dbReference>
<dbReference type="RefSeq" id="XP_068356559.1">
    <property type="nucleotide sequence ID" value="XM_068493220.1"/>
</dbReference>
<sequence length="402" mass="46870">MQSKASELNRYYHISDSPVYEIIKTIQTNTAIQSGVFKARNCQDNNFYVLKMYSKTRNFGEVTCNVDMISHPSFIRLVESFPNANFPPDLIRPLRGKQELVIVFPYMRNGSIGNYCEGTKKFKDNHIFPSPPIIIWILGTAIGIEYMHRNNFCHRDIKPSNILLDGNLYPKISDFEFTKFIPQGSDAKLNSNLGTFLYKAPEIEKVNSGSGQSEYTSQCDVFSFGILLFVILLRYTPKNQEEVLLSLKNLFTNDYSKFNIPIHFAILIALCLNNEPKKRPTFKEIVKILLRPEFTLLNSNEERIFHYLSEIIPDYKTDADFKKLVDYRNSVFSNENGCFEEYEKISKDPFYDLSFYQNADFNQTFLDWEINPIKVKFEFVKSEIKCIFLNLHLKKGKNQKLY</sequence>
<dbReference type="PROSITE" id="PS50011">
    <property type="entry name" value="PROTEIN_KINASE_DOM"/>
    <property type="match status" value="1"/>
</dbReference>
<dbReference type="VEuPathDB" id="TrichDB:TRFO_06648"/>
<dbReference type="GO" id="GO:0005524">
    <property type="term" value="F:ATP binding"/>
    <property type="evidence" value="ECO:0007669"/>
    <property type="project" value="InterPro"/>
</dbReference>
<dbReference type="AlphaFoldDB" id="A0A1J4JWB0"/>
<dbReference type="SUPFAM" id="SSF56112">
    <property type="entry name" value="Protein kinase-like (PK-like)"/>
    <property type="match status" value="1"/>
</dbReference>
<dbReference type="PANTHER" id="PTHR44167">
    <property type="entry name" value="OVARIAN-SPECIFIC SERINE/THREONINE-PROTEIN KINASE LOK-RELATED"/>
    <property type="match status" value="1"/>
</dbReference>
<accession>A0A1J4JWB0</accession>
<comment type="caution">
    <text evidence="2">The sequence shown here is derived from an EMBL/GenBank/DDBJ whole genome shotgun (WGS) entry which is preliminary data.</text>
</comment>
<dbReference type="OrthoDB" id="4062651at2759"/>
<evidence type="ECO:0000313" key="3">
    <source>
        <dbReference type="Proteomes" id="UP000179807"/>
    </source>
</evidence>
<dbReference type="PANTHER" id="PTHR44167:SF24">
    <property type="entry name" value="SERINE_THREONINE-PROTEIN KINASE CHK2"/>
    <property type="match status" value="1"/>
</dbReference>
<dbReference type="GO" id="GO:0004674">
    <property type="term" value="F:protein serine/threonine kinase activity"/>
    <property type="evidence" value="ECO:0007669"/>
    <property type="project" value="TreeGrafter"/>
</dbReference>
<reference evidence="2" key="1">
    <citation type="submission" date="2016-10" db="EMBL/GenBank/DDBJ databases">
        <authorList>
            <person name="Benchimol M."/>
            <person name="Almeida L.G."/>
            <person name="Vasconcelos A.T."/>
            <person name="Perreira-Neves A."/>
            <person name="Rosa I.A."/>
            <person name="Tasca T."/>
            <person name="Bogo M.R."/>
            <person name="de Souza W."/>
        </authorList>
    </citation>
    <scope>NUCLEOTIDE SEQUENCE [LARGE SCALE GENOMIC DNA]</scope>
    <source>
        <strain evidence="2">K</strain>
    </source>
</reference>
<proteinExistence type="predicted"/>
<gene>
    <name evidence="2" type="ORF">TRFO_06648</name>
</gene>